<accession>A0AAW7X7X2</accession>
<dbReference type="PANTHER" id="PTHR43625">
    <property type="entry name" value="AFLATOXIN B1 ALDEHYDE REDUCTASE"/>
    <property type="match status" value="1"/>
</dbReference>
<dbReference type="RefSeq" id="WP_303493293.1">
    <property type="nucleotide sequence ID" value="NZ_JAUOPB010000010.1"/>
</dbReference>
<dbReference type="PANTHER" id="PTHR43625:SF40">
    <property type="entry name" value="ALDO-KETO REDUCTASE YAKC [NADP(+)]"/>
    <property type="match status" value="1"/>
</dbReference>
<dbReference type="InterPro" id="IPR036812">
    <property type="entry name" value="NAD(P)_OxRdtase_dom_sf"/>
</dbReference>
<dbReference type="GO" id="GO:0005737">
    <property type="term" value="C:cytoplasm"/>
    <property type="evidence" value="ECO:0007669"/>
    <property type="project" value="TreeGrafter"/>
</dbReference>
<evidence type="ECO:0000313" key="3">
    <source>
        <dbReference type="EMBL" id="MDO6423707.1"/>
    </source>
</evidence>
<dbReference type="SUPFAM" id="SSF51430">
    <property type="entry name" value="NAD(P)-linked oxidoreductase"/>
    <property type="match status" value="1"/>
</dbReference>
<evidence type="ECO:0000256" key="1">
    <source>
        <dbReference type="ARBA" id="ARBA00023002"/>
    </source>
</evidence>
<protein>
    <submittedName>
        <fullName evidence="3">Aldo/keto reductase</fullName>
    </submittedName>
</protein>
<dbReference type="InterPro" id="IPR050791">
    <property type="entry name" value="Aldo-Keto_reductase"/>
</dbReference>
<evidence type="ECO:0000259" key="2">
    <source>
        <dbReference type="Pfam" id="PF00248"/>
    </source>
</evidence>
<proteinExistence type="predicted"/>
<dbReference type="InterPro" id="IPR023210">
    <property type="entry name" value="NADP_OxRdtase_dom"/>
</dbReference>
<feature type="domain" description="NADP-dependent oxidoreductase" evidence="2">
    <location>
        <begin position="13"/>
        <end position="309"/>
    </location>
</feature>
<dbReference type="Proteomes" id="UP001169760">
    <property type="component" value="Unassembled WGS sequence"/>
</dbReference>
<gene>
    <name evidence="3" type="ORF">Q4521_14590</name>
</gene>
<keyword evidence="1" id="KW-0560">Oxidoreductase</keyword>
<dbReference type="AlphaFoldDB" id="A0AAW7X7X2"/>
<dbReference type="Pfam" id="PF00248">
    <property type="entry name" value="Aldo_ket_red"/>
    <property type="match status" value="1"/>
</dbReference>
<evidence type="ECO:0000313" key="4">
    <source>
        <dbReference type="Proteomes" id="UP001169760"/>
    </source>
</evidence>
<dbReference type="EMBL" id="JAUOPB010000010">
    <property type="protein sequence ID" value="MDO6423707.1"/>
    <property type="molecule type" value="Genomic_DNA"/>
</dbReference>
<sequence length="332" mass="36779">MFRLLGNREVPAVGLGCMGMSEFYGAADEATSLQTLNEAFNLGYRHFDTADMYGFGHNETLVGKFINQENINREELFISTKGGIVRDVNDKYNVSVNSTEQYIRAACEASLKRLNTEYVDLYYLHRLDPAIELEESIGTLKALVKEGKIKNIGLCEVSEDQLAKAHQIHPVAAVQSELSLWSRDSEQGVLPLCVELGVAFVAFSPLGRGFLSGSIDKSFMAGVSDDLDFRKRLPRFSEDNIDSNMQLVEKLKGVAERLQAPVSQVALAWVLAKAPNVHIIPGSKTPKYLKNNFDSRLLSLEPNVVEELNTIFSPDAVVGSRYPQKILEKSSA</sequence>
<dbReference type="GO" id="GO:0016491">
    <property type="term" value="F:oxidoreductase activity"/>
    <property type="evidence" value="ECO:0007669"/>
    <property type="project" value="UniProtKB-KW"/>
</dbReference>
<comment type="caution">
    <text evidence="3">The sequence shown here is derived from an EMBL/GenBank/DDBJ whole genome shotgun (WGS) entry which is preliminary data.</text>
</comment>
<organism evidence="3 4">
    <name type="scientific">Saccharophagus degradans</name>
    <dbReference type="NCBI Taxonomy" id="86304"/>
    <lineage>
        <taxon>Bacteria</taxon>
        <taxon>Pseudomonadati</taxon>
        <taxon>Pseudomonadota</taxon>
        <taxon>Gammaproteobacteria</taxon>
        <taxon>Cellvibrionales</taxon>
        <taxon>Cellvibrionaceae</taxon>
        <taxon>Saccharophagus</taxon>
    </lineage>
</organism>
<reference evidence="3" key="1">
    <citation type="submission" date="2023-07" db="EMBL/GenBank/DDBJ databases">
        <title>Genome content predicts the carbon catabolic preferences of heterotrophic bacteria.</title>
        <authorList>
            <person name="Gralka M."/>
        </authorList>
    </citation>
    <scope>NUCLEOTIDE SEQUENCE</scope>
    <source>
        <strain evidence="3">I3M17_2</strain>
    </source>
</reference>
<name>A0AAW7X7X2_9GAMM</name>
<dbReference type="Gene3D" id="3.20.20.100">
    <property type="entry name" value="NADP-dependent oxidoreductase domain"/>
    <property type="match status" value="1"/>
</dbReference>